<keyword evidence="3" id="KW-1185">Reference proteome</keyword>
<dbReference type="OrthoDB" id="191686at2759"/>
<feature type="compositionally biased region" description="Polar residues" evidence="1">
    <location>
        <begin position="229"/>
        <end position="241"/>
    </location>
</feature>
<gene>
    <name evidence="2" type="ORF">FGO68_gene8671</name>
</gene>
<feature type="region of interest" description="Disordered" evidence="1">
    <location>
        <begin position="209"/>
        <end position="265"/>
    </location>
</feature>
<feature type="compositionally biased region" description="Basic and acidic residues" evidence="1">
    <location>
        <begin position="247"/>
        <end position="265"/>
    </location>
</feature>
<proteinExistence type="predicted"/>
<reference evidence="2" key="1">
    <citation type="submission" date="2019-06" db="EMBL/GenBank/DDBJ databases">
        <authorList>
            <person name="Zheng W."/>
        </authorList>
    </citation>
    <scope>NUCLEOTIDE SEQUENCE</scope>
    <source>
        <strain evidence="2">QDHG01</strain>
    </source>
</reference>
<comment type="caution">
    <text evidence="2">The sequence shown here is derived from an EMBL/GenBank/DDBJ whole genome shotgun (WGS) entry which is preliminary data.</text>
</comment>
<accession>A0A8J8P1E5</accession>
<evidence type="ECO:0000313" key="3">
    <source>
        <dbReference type="Proteomes" id="UP000785679"/>
    </source>
</evidence>
<dbReference type="Proteomes" id="UP000785679">
    <property type="component" value="Unassembled WGS sequence"/>
</dbReference>
<evidence type="ECO:0008006" key="4">
    <source>
        <dbReference type="Google" id="ProtNLM"/>
    </source>
</evidence>
<name>A0A8J8P1E5_HALGN</name>
<organism evidence="2 3">
    <name type="scientific">Halteria grandinella</name>
    <dbReference type="NCBI Taxonomy" id="5974"/>
    <lineage>
        <taxon>Eukaryota</taxon>
        <taxon>Sar</taxon>
        <taxon>Alveolata</taxon>
        <taxon>Ciliophora</taxon>
        <taxon>Intramacronucleata</taxon>
        <taxon>Spirotrichea</taxon>
        <taxon>Stichotrichia</taxon>
        <taxon>Sporadotrichida</taxon>
        <taxon>Halteriidae</taxon>
        <taxon>Halteria</taxon>
    </lineage>
</organism>
<dbReference type="EMBL" id="RRYP01003345">
    <property type="protein sequence ID" value="TNV83891.1"/>
    <property type="molecule type" value="Genomic_DNA"/>
</dbReference>
<sequence length="265" mass="30330">MTVLSNKRQAIHDIFKLMDSSQIGRIDTLELFAPILISIQGKWETILTNAMVIYGFNCETEFSRDEFHFFLDCFFRGLLKLLIVVDKADPVLRGPALSIFSRKKPVPLHAGKRLSPPDLDKLVSQVFPPNIEVLERADFIEAMKQPKEIAEYIKYFNEMFLKSVAAFRQKILDRIHITQFIRKSLLDVQRVVYTKIIEIESAKLALQASSNSQSQPQPSPVMSNGGGNTEQNPQAIQSKNVVQIGDNPRRVFHKDSQRRMWKAVE</sequence>
<dbReference type="AlphaFoldDB" id="A0A8J8P1E5"/>
<evidence type="ECO:0000256" key="1">
    <source>
        <dbReference type="SAM" id="MobiDB-lite"/>
    </source>
</evidence>
<evidence type="ECO:0000313" key="2">
    <source>
        <dbReference type="EMBL" id="TNV83891.1"/>
    </source>
</evidence>
<protein>
    <recommendedName>
        <fullName evidence="4">EF-hand domain-containing protein</fullName>
    </recommendedName>
</protein>